<dbReference type="InParanoid" id="A0A1B1YW07"/>
<proteinExistence type="predicted"/>
<accession>A0A1B1YW07</accession>
<dbReference type="InterPro" id="IPR011009">
    <property type="entry name" value="Kinase-like_dom_sf"/>
</dbReference>
<dbReference type="STRING" id="1810504.PG2T_12785"/>
<dbReference type="KEGG" id="gbi:PG2T_12785"/>
<protein>
    <recommendedName>
        <fullName evidence="3">Toluene tolerance protein</fullName>
    </recommendedName>
</protein>
<gene>
    <name evidence="1" type="ORF">PG2T_12785</name>
</gene>
<dbReference type="Proteomes" id="UP000092952">
    <property type="component" value="Chromosome"/>
</dbReference>
<keyword evidence="2" id="KW-1185">Reference proteome</keyword>
<dbReference type="AlphaFoldDB" id="A0A1B1YW07"/>
<reference evidence="2" key="1">
    <citation type="submission" date="2016-03" db="EMBL/GenBank/DDBJ databases">
        <title>Complete genome sequence of Solimmundus cernigliae, representing a novel lineage of polycyclic aromatic hydrocarbon degraders within the Gammaproteobacteria.</title>
        <authorList>
            <person name="Singleton D.R."/>
            <person name="Dickey A.N."/>
            <person name="Scholl E.H."/>
            <person name="Wright F.A."/>
            <person name="Aitken M.D."/>
        </authorList>
    </citation>
    <scope>NUCLEOTIDE SEQUENCE [LARGE SCALE GENOMIC DNA]</scope>
    <source>
        <strain evidence="2">TR3.2</strain>
    </source>
</reference>
<evidence type="ECO:0000313" key="2">
    <source>
        <dbReference type="Proteomes" id="UP000092952"/>
    </source>
</evidence>
<organism evidence="1 2">
    <name type="scientific">Immundisolibacter cernigliae</name>
    <dbReference type="NCBI Taxonomy" id="1810504"/>
    <lineage>
        <taxon>Bacteria</taxon>
        <taxon>Pseudomonadati</taxon>
        <taxon>Pseudomonadota</taxon>
        <taxon>Gammaproteobacteria</taxon>
        <taxon>Immundisolibacterales</taxon>
        <taxon>Immundisolibacteraceae</taxon>
        <taxon>Immundisolibacter</taxon>
    </lineage>
</organism>
<dbReference type="EMBL" id="CP014671">
    <property type="protein sequence ID" value="ANX04962.1"/>
    <property type="molecule type" value="Genomic_DNA"/>
</dbReference>
<evidence type="ECO:0008006" key="3">
    <source>
        <dbReference type="Google" id="ProtNLM"/>
    </source>
</evidence>
<dbReference type="SUPFAM" id="SSF56112">
    <property type="entry name" value="Protein kinase-like (PK-like)"/>
    <property type="match status" value="1"/>
</dbReference>
<sequence>MLDAAHVLERDAFGVKVAQLPSGTILKLFRRKRRLSSAAWRPYGQRFVQNAIGLARCEVPTVQVRAFFQCPEAGRHVVAYRPLAGEVLRHRLAGGGLVDWAQLARFMAELHRRGVYFRSLHGGNIVCLPGGGFGLIDIADLRLLRPPLGVARRTRNLRPLLRDASLQVLRLPAVFGEFIEAYCGAAGMTPLSTAVFRRFAWRQWARCGAQLSGNSASGSRSAAGTR</sequence>
<evidence type="ECO:0000313" key="1">
    <source>
        <dbReference type="EMBL" id="ANX04962.1"/>
    </source>
</evidence>
<name>A0A1B1YW07_9GAMM</name>